<evidence type="ECO:0000313" key="1">
    <source>
        <dbReference type="EMBL" id="GFQ66601.1"/>
    </source>
</evidence>
<dbReference type="EMBL" id="BMAO01010352">
    <property type="protein sequence ID" value="GFQ66601.1"/>
    <property type="molecule type" value="Genomic_DNA"/>
</dbReference>
<dbReference type="Proteomes" id="UP000887116">
    <property type="component" value="Unassembled WGS sequence"/>
</dbReference>
<organism evidence="1 2">
    <name type="scientific">Trichonephila clavata</name>
    <name type="common">Joro spider</name>
    <name type="synonym">Nephila clavata</name>
    <dbReference type="NCBI Taxonomy" id="2740835"/>
    <lineage>
        <taxon>Eukaryota</taxon>
        <taxon>Metazoa</taxon>
        <taxon>Ecdysozoa</taxon>
        <taxon>Arthropoda</taxon>
        <taxon>Chelicerata</taxon>
        <taxon>Arachnida</taxon>
        <taxon>Araneae</taxon>
        <taxon>Araneomorphae</taxon>
        <taxon>Entelegynae</taxon>
        <taxon>Araneoidea</taxon>
        <taxon>Nephilidae</taxon>
        <taxon>Trichonephila</taxon>
    </lineage>
</organism>
<gene>
    <name evidence="1" type="ORF">TNCT_432591</name>
</gene>
<reference evidence="1" key="1">
    <citation type="submission" date="2020-07" db="EMBL/GenBank/DDBJ databases">
        <title>Multicomponent nature underlies the extraordinary mechanical properties of spider dragline silk.</title>
        <authorList>
            <person name="Kono N."/>
            <person name="Nakamura H."/>
            <person name="Mori M."/>
            <person name="Yoshida Y."/>
            <person name="Ohtoshi R."/>
            <person name="Malay A.D."/>
            <person name="Moran D.A.P."/>
            <person name="Tomita M."/>
            <person name="Numata K."/>
            <person name="Arakawa K."/>
        </authorList>
    </citation>
    <scope>NUCLEOTIDE SEQUENCE</scope>
</reference>
<sequence>MRVTNKEYVILRSRPENREPCKRFAQLRWEEEHGNSLFPLFVRVITQYHINVSSYCSREITDRVIVGTDYQERIGGREGGKRNYLVYRFIGPILHTGLERKQRIFKRCEGLSDPIHIENLG</sequence>
<dbReference type="AlphaFoldDB" id="A0A8X6K9Y1"/>
<proteinExistence type="predicted"/>
<accession>A0A8X6K9Y1</accession>
<protein>
    <submittedName>
        <fullName evidence="1">Uncharacterized protein</fullName>
    </submittedName>
</protein>
<name>A0A8X6K9Y1_TRICU</name>
<comment type="caution">
    <text evidence="1">The sequence shown here is derived from an EMBL/GenBank/DDBJ whole genome shotgun (WGS) entry which is preliminary data.</text>
</comment>
<evidence type="ECO:0000313" key="2">
    <source>
        <dbReference type="Proteomes" id="UP000887116"/>
    </source>
</evidence>
<keyword evidence="2" id="KW-1185">Reference proteome</keyword>